<sequence>MNVQKHLSILGYRARDRVTGFEGVVTSVCFDLYGCIQVVLNPGIGDDGKIGEQLWFDINRMIVAENKPRVMDLPDFEYGPIAEGRHGPAEKPAMRTV</sequence>
<evidence type="ECO:0000313" key="1">
    <source>
        <dbReference type="EMBL" id="OTI54537.1"/>
    </source>
</evidence>
<name>A0A241XFF7_PSEAI</name>
<dbReference type="Proteomes" id="UP000194857">
    <property type="component" value="Unassembled WGS sequence"/>
</dbReference>
<evidence type="ECO:0000313" key="2">
    <source>
        <dbReference type="Proteomes" id="UP000194857"/>
    </source>
</evidence>
<organism evidence="1 2">
    <name type="scientific">Pseudomonas aeruginosa</name>
    <dbReference type="NCBI Taxonomy" id="287"/>
    <lineage>
        <taxon>Bacteria</taxon>
        <taxon>Pseudomonadati</taxon>
        <taxon>Pseudomonadota</taxon>
        <taxon>Gammaproteobacteria</taxon>
        <taxon>Pseudomonadales</taxon>
        <taxon>Pseudomonadaceae</taxon>
        <taxon>Pseudomonas</taxon>
    </lineage>
</organism>
<comment type="caution">
    <text evidence="1">The sequence shown here is derived from an EMBL/GenBank/DDBJ whole genome shotgun (WGS) entry which is preliminary data.</text>
</comment>
<dbReference type="EMBL" id="NFFZ01000050">
    <property type="protein sequence ID" value="OTI54537.1"/>
    <property type="molecule type" value="Genomic_DNA"/>
</dbReference>
<dbReference type="RefSeq" id="WP_023464583.1">
    <property type="nucleotide sequence ID" value="NZ_CAADLW010000265.1"/>
</dbReference>
<accession>A0A241XFF7</accession>
<gene>
    <name evidence="1" type="ORF">CAZ10_37310</name>
</gene>
<protein>
    <submittedName>
        <fullName evidence="1">Uncharacterized protein</fullName>
    </submittedName>
</protein>
<reference evidence="1 2" key="1">
    <citation type="submission" date="2017-05" db="EMBL/GenBank/DDBJ databases">
        <authorList>
            <person name="Song R."/>
            <person name="Chenine A.L."/>
            <person name="Ruprecht R.M."/>
        </authorList>
    </citation>
    <scope>NUCLEOTIDE SEQUENCE [LARGE SCALE GENOMIC DNA]</scope>
    <source>
        <strain evidence="1 2">S567_C10_BS</strain>
    </source>
</reference>
<dbReference type="AlphaFoldDB" id="A0A241XFF7"/>
<proteinExistence type="predicted"/>